<protein>
    <submittedName>
        <fullName evidence="2">Uncharacterized protein</fullName>
    </submittedName>
</protein>
<evidence type="ECO:0000256" key="1">
    <source>
        <dbReference type="SAM" id="MobiDB-lite"/>
    </source>
</evidence>
<reference evidence="2 3" key="1">
    <citation type="submission" date="2014-02" db="EMBL/GenBank/DDBJ databases">
        <authorList>
            <person name="Sibley D."/>
            <person name="Venepally P."/>
            <person name="Karamycheva S."/>
            <person name="Hadjithomas M."/>
            <person name="Khan A."/>
            <person name="Brunk B."/>
            <person name="Roos D."/>
            <person name="Caler E."/>
            <person name="Lorenzi H."/>
        </authorList>
    </citation>
    <scope>NUCLEOTIDE SEQUENCE [LARGE SCALE GENOMIC DNA]</scope>
    <source>
        <strain evidence="2 3">GAB2-2007-GAL-DOM2</strain>
    </source>
</reference>
<accession>A0A086K0R3</accession>
<comment type="caution">
    <text evidence="2">The sequence shown here is derived from an EMBL/GenBank/DDBJ whole genome shotgun (WGS) entry which is preliminary data.</text>
</comment>
<evidence type="ECO:0000313" key="2">
    <source>
        <dbReference type="EMBL" id="KFG37981.1"/>
    </source>
</evidence>
<proteinExistence type="predicted"/>
<feature type="region of interest" description="Disordered" evidence="1">
    <location>
        <begin position="36"/>
        <end position="55"/>
    </location>
</feature>
<sequence length="128" mass="13664">MGSSHDGVIYHDFLTDGSGLIMKRITTWGSDACLSVPEDSPSSIQHKDSDARKRLSRGLHSTPKALLWNGLPAGDAASVVDSSGPSEIGTWSGYFSVDTERAKTQVGAELGELRGLRMRGFSSYTSTS</sequence>
<dbReference type="AlphaFoldDB" id="A0A086K0R3"/>
<evidence type="ECO:0000313" key="3">
    <source>
        <dbReference type="Proteomes" id="UP000028837"/>
    </source>
</evidence>
<dbReference type="EMBL" id="AHZU02000968">
    <property type="protein sequence ID" value="KFG37981.1"/>
    <property type="molecule type" value="Genomic_DNA"/>
</dbReference>
<dbReference type="VEuPathDB" id="ToxoDB:TGDOM2_204045"/>
<dbReference type="Proteomes" id="UP000028837">
    <property type="component" value="Unassembled WGS sequence"/>
</dbReference>
<name>A0A086K0R3_TOXGO</name>
<gene>
    <name evidence="2" type="ORF">TGDOM2_204045</name>
</gene>
<organism evidence="2 3">
    <name type="scientific">Toxoplasma gondii GAB2-2007-GAL-DOM2</name>
    <dbReference type="NCBI Taxonomy" id="1130820"/>
    <lineage>
        <taxon>Eukaryota</taxon>
        <taxon>Sar</taxon>
        <taxon>Alveolata</taxon>
        <taxon>Apicomplexa</taxon>
        <taxon>Conoidasida</taxon>
        <taxon>Coccidia</taxon>
        <taxon>Eucoccidiorida</taxon>
        <taxon>Eimeriorina</taxon>
        <taxon>Sarcocystidae</taxon>
        <taxon>Toxoplasma</taxon>
    </lineage>
</organism>